<protein>
    <submittedName>
        <fullName evidence="1">Uncharacterized protein</fullName>
    </submittedName>
</protein>
<organism evidence="1 2">
    <name type="scientific">Sphaerodactylus townsendi</name>
    <dbReference type="NCBI Taxonomy" id="933632"/>
    <lineage>
        <taxon>Eukaryota</taxon>
        <taxon>Metazoa</taxon>
        <taxon>Chordata</taxon>
        <taxon>Craniata</taxon>
        <taxon>Vertebrata</taxon>
        <taxon>Euteleostomi</taxon>
        <taxon>Lepidosauria</taxon>
        <taxon>Squamata</taxon>
        <taxon>Bifurcata</taxon>
        <taxon>Gekkota</taxon>
        <taxon>Sphaerodactylidae</taxon>
        <taxon>Sphaerodactylus</taxon>
    </lineage>
</organism>
<dbReference type="EMBL" id="CM037614">
    <property type="protein sequence ID" value="KAH8016966.1"/>
    <property type="molecule type" value="Genomic_DNA"/>
</dbReference>
<accession>A0ACB8GBA5</accession>
<sequence length="122" mass="13117">MKDDTGDYNVLIGSKNTTKTQASCSDRGAEESLYAHQHRLRLCLHCGGEGHLEAVCPGKKGGMVYSPIMAKMKGATKGSWKKPPFKKGEELKLEPREVSSVSEEGVDSESSEKSAGNDSDLA</sequence>
<name>A0ACB8GBA5_9SAUR</name>
<evidence type="ECO:0000313" key="1">
    <source>
        <dbReference type="EMBL" id="KAH8016966.1"/>
    </source>
</evidence>
<comment type="caution">
    <text evidence="1">The sequence shown here is derived from an EMBL/GenBank/DDBJ whole genome shotgun (WGS) entry which is preliminary data.</text>
</comment>
<keyword evidence="2" id="KW-1185">Reference proteome</keyword>
<gene>
    <name evidence="1" type="ORF">K3G42_024700</name>
</gene>
<dbReference type="Proteomes" id="UP000827872">
    <property type="component" value="Linkage Group LG01"/>
</dbReference>
<proteinExistence type="predicted"/>
<evidence type="ECO:0000313" key="2">
    <source>
        <dbReference type="Proteomes" id="UP000827872"/>
    </source>
</evidence>
<reference evidence="1" key="1">
    <citation type="submission" date="2021-08" db="EMBL/GenBank/DDBJ databases">
        <title>The first chromosome-level gecko genome reveals the dynamic sex chromosomes of Neotropical dwarf geckos (Sphaerodactylidae: Sphaerodactylus).</title>
        <authorList>
            <person name="Pinto B.J."/>
            <person name="Keating S.E."/>
            <person name="Gamble T."/>
        </authorList>
    </citation>
    <scope>NUCLEOTIDE SEQUENCE</scope>
    <source>
        <strain evidence="1">TG3544</strain>
    </source>
</reference>